<dbReference type="PROSITE" id="PS51379">
    <property type="entry name" value="4FE4S_FER_2"/>
    <property type="match status" value="2"/>
</dbReference>
<dbReference type="SUPFAM" id="SSF140490">
    <property type="entry name" value="Nqo1C-terminal domain-like"/>
    <property type="match status" value="1"/>
</dbReference>
<evidence type="ECO:0000259" key="6">
    <source>
        <dbReference type="PROSITE" id="PS51379"/>
    </source>
</evidence>
<evidence type="ECO:0000313" key="7">
    <source>
        <dbReference type="EMBL" id="MDO7786452.1"/>
    </source>
</evidence>
<reference evidence="7" key="2">
    <citation type="submission" date="2023-03" db="EMBL/GenBank/DDBJ databases">
        <authorList>
            <person name="Zhang Z."/>
        </authorList>
    </citation>
    <scope>NUCLEOTIDE SEQUENCE</scope>
    <source>
        <strain evidence="7">DSA</strain>
    </source>
</reference>
<dbReference type="GO" id="GO:0010181">
    <property type="term" value="F:FMN binding"/>
    <property type="evidence" value="ECO:0007669"/>
    <property type="project" value="InterPro"/>
</dbReference>
<comment type="caution">
    <text evidence="7">The sequence shown here is derived from an EMBL/GenBank/DDBJ whole genome shotgun (WGS) entry which is preliminary data.</text>
</comment>
<dbReference type="GO" id="GO:0008137">
    <property type="term" value="F:NADH dehydrogenase (ubiquinone) activity"/>
    <property type="evidence" value="ECO:0007669"/>
    <property type="project" value="InterPro"/>
</dbReference>
<keyword evidence="3" id="KW-0479">Metal-binding</keyword>
<dbReference type="CDD" id="cd02980">
    <property type="entry name" value="TRX_Fd_family"/>
    <property type="match status" value="1"/>
</dbReference>
<dbReference type="InterPro" id="IPR037207">
    <property type="entry name" value="Nuop51_4Fe4S-bd_sf"/>
</dbReference>
<dbReference type="InterPro" id="IPR037225">
    <property type="entry name" value="Nuo51_FMN-bd_sf"/>
</dbReference>
<dbReference type="SUPFAM" id="SSF142019">
    <property type="entry name" value="Nqo1 FMN-binding domain-like"/>
    <property type="match status" value="1"/>
</dbReference>
<dbReference type="InterPro" id="IPR036249">
    <property type="entry name" value="Thioredoxin-like_sf"/>
</dbReference>
<dbReference type="PANTHER" id="PTHR43578:SF3">
    <property type="entry name" value="NADH-QUINONE OXIDOREDUCTASE SUBUNIT F"/>
    <property type="match status" value="1"/>
</dbReference>
<evidence type="ECO:0000256" key="4">
    <source>
        <dbReference type="ARBA" id="ARBA00023004"/>
    </source>
</evidence>
<dbReference type="NCBIfam" id="NF040902">
    <property type="entry name" value="NuoF_pre_CCxxC"/>
    <property type="match status" value="1"/>
</dbReference>
<dbReference type="RefSeq" id="WP_304541484.1">
    <property type="nucleotide sequence ID" value="NZ_JARPTC010000005.1"/>
</dbReference>
<dbReference type="Gene3D" id="3.40.50.11540">
    <property type="entry name" value="NADH-ubiquinone oxidoreductase 51kDa subunit"/>
    <property type="match status" value="1"/>
</dbReference>
<dbReference type="AlphaFoldDB" id="A0AAW7Z9X0"/>
<dbReference type="GO" id="GO:0051539">
    <property type="term" value="F:4 iron, 4 sulfur cluster binding"/>
    <property type="evidence" value="ECO:0007669"/>
    <property type="project" value="UniProtKB-KW"/>
</dbReference>
<keyword evidence="4" id="KW-0408">Iron</keyword>
<name>A0AAW7Z9X0_9FIRM</name>
<dbReference type="FunFam" id="1.20.1440.230:FF:000001">
    <property type="entry name" value="Mitochondrial NADH dehydrogenase flavoprotein 1"/>
    <property type="match status" value="1"/>
</dbReference>
<dbReference type="InterPro" id="IPR017896">
    <property type="entry name" value="4Fe4S_Fe-S-bd"/>
</dbReference>
<dbReference type="EMBL" id="JARPTC010000005">
    <property type="protein sequence ID" value="MDO7786452.1"/>
    <property type="molecule type" value="Genomic_DNA"/>
</dbReference>
<keyword evidence="5" id="KW-0411">Iron-sulfur</keyword>
<feature type="domain" description="4Fe-4S ferredoxin-type" evidence="6">
    <location>
        <begin position="623"/>
        <end position="652"/>
    </location>
</feature>
<comment type="similarity">
    <text evidence="1">Belongs to the complex I 51 kDa subunit family.</text>
</comment>
<dbReference type="Pfam" id="PF10531">
    <property type="entry name" value="SLBB"/>
    <property type="match status" value="1"/>
</dbReference>
<keyword evidence="2" id="KW-0004">4Fe-4S</keyword>
<accession>A0AAW7Z9X0</accession>
<dbReference type="InterPro" id="IPR019554">
    <property type="entry name" value="Soluble_ligand-bd"/>
</dbReference>
<dbReference type="Gene3D" id="3.10.20.600">
    <property type="match status" value="1"/>
</dbReference>
<dbReference type="PANTHER" id="PTHR43578">
    <property type="entry name" value="NADH-QUINONE OXIDOREDUCTASE SUBUNIT F"/>
    <property type="match status" value="1"/>
</dbReference>
<dbReference type="Proteomes" id="UP001172911">
    <property type="component" value="Unassembled WGS sequence"/>
</dbReference>
<dbReference type="Pfam" id="PF13237">
    <property type="entry name" value="Fer4_10"/>
    <property type="match status" value="1"/>
</dbReference>
<evidence type="ECO:0000313" key="8">
    <source>
        <dbReference type="Proteomes" id="UP001172911"/>
    </source>
</evidence>
<dbReference type="InterPro" id="IPR019575">
    <property type="entry name" value="Nuop51_4Fe4S-bd"/>
</dbReference>
<dbReference type="FunFam" id="3.40.50.11540:FF:000001">
    <property type="entry name" value="NADH dehydrogenase [ubiquinone] flavoprotein 1, mitochondrial"/>
    <property type="match status" value="1"/>
</dbReference>
<dbReference type="PROSITE" id="PS00645">
    <property type="entry name" value="COMPLEX1_51K_2"/>
    <property type="match status" value="1"/>
</dbReference>
<dbReference type="InterPro" id="IPR001949">
    <property type="entry name" value="NADH-UbQ_OxRdtase_51kDa_CS"/>
</dbReference>
<dbReference type="PROSITE" id="PS00198">
    <property type="entry name" value="4FE4S_FER_1"/>
    <property type="match status" value="1"/>
</dbReference>
<dbReference type="Gene3D" id="3.40.30.10">
    <property type="entry name" value="Glutaredoxin"/>
    <property type="match status" value="1"/>
</dbReference>
<evidence type="ECO:0000256" key="1">
    <source>
        <dbReference type="ARBA" id="ARBA00007523"/>
    </source>
</evidence>
<sequence length="652" mass="70043">MINLMEACCSQCKHTPATPCQRFVDCRKSGPFCHESKGCADSRKKLVNRVQVLSGSPVKQIIVCGGTGCSSSGSAKLAELLTEEIKKRELSNEVLVKRTSCHGFCENGPIVHVKPESIFYTKVKPEDVNEIVSSHLIEEKYVEGLMFHDPDSGHPYPHFSDIPFYARQTRVLLERCGQIDPEQIADYVALGGYLSLVQALQRMSPEQALEEVKLSGLRGRGGAGFPTGRKWESARRAAGAIKYIICNADEGDPGAFMDRSVLEGDPHSVLEGMLIAGYAVGASTGYVYCRAEYPLAIQRLKTAIKQAREYGLLGNNILGSGFSFDIVLKEGAGAFVCGEGTALQASIEGMRGMPRVKPPRSTEKGLWEKPTVLNNVETLANIPLIIKIGAEEYKKLGTASSPGTKIFAISGSVANAGLVEVPMGVSLREIIFGAGGGIRGGKAFKAVQLGGPSGGCLTEQHLDMPVDFDSLSSAGATIGSGGMVVMDEDTCMVDVARFFLAFTQAESCGKCTPCREGTKRMLEILQSMCQGRATMEDLENLERLCRVVKATALCGLGQACANPVLSTLKYFKSEYLAHIVDKRCPAGVCTDLIGYSIDAEKCRGCGLCLRECPAGAITGERKQPHIINAQSCIKCGVCISKCKFKAVKIQGR</sequence>
<keyword evidence="8" id="KW-1185">Reference proteome</keyword>
<dbReference type="Gene3D" id="6.10.250.1450">
    <property type="match status" value="1"/>
</dbReference>
<organism evidence="7 8">
    <name type="scientific">Desulforamulus aquiferis</name>
    <dbReference type="NCBI Taxonomy" id="1397668"/>
    <lineage>
        <taxon>Bacteria</taxon>
        <taxon>Bacillati</taxon>
        <taxon>Bacillota</taxon>
        <taxon>Clostridia</taxon>
        <taxon>Eubacteriales</taxon>
        <taxon>Peptococcaceae</taxon>
        <taxon>Desulforamulus</taxon>
    </lineage>
</organism>
<dbReference type="GO" id="GO:0046872">
    <property type="term" value="F:metal ion binding"/>
    <property type="evidence" value="ECO:0007669"/>
    <property type="project" value="UniProtKB-KW"/>
</dbReference>
<dbReference type="SUPFAM" id="SSF52833">
    <property type="entry name" value="Thioredoxin-like"/>
    <property type="match status" value="1"/>
</dbReference>
<dbReference type="Pfam" id="PF10589">
    <property type="entry name" value="NADH_4Fe-4S"/>
    <property type="match status" value="1"/>
</dbReference>
<gene>
    <name evidence="7" type="ORF">P6N53_04355</name>
</gene>
<dbReference type="SUPFAM" id="SSF142984">
    <property type="entry name" value="Nqo1 middle domain-like"/>
    <property type="match status" value="1"/>
</dbReference>
<evidence type="ECO:0000256" key="3">
    <source>
        <dbReference type="ARBA" id="ARBA00022723"/>
    </source>
</evidence>
<dbReference type="SUPFAM" id="SSF54862">
    <property type="entry name" value="4Fe-4S ferredoxins"/>
    <property type="match status" value="1"/>
</dbReference>
<dbReference type="Gene3D" id="3.30.70.20">
    <property type="match status" value="2"/>
</dbReference>
<dbReference type="Gene3D" id="1.20.1440.230">
    <property type="entry name" value="NADH-ubiquinone oxidoreductase 51kDa subunit, iron-sulphur binding domain"/>
    <property type="match status" value="1"/>
</dbReference>
<feature type="domain" description="4Fe-4S ferredoxin-type" evidence="6">
    <location>
        <begin position="593"/>
        <end position="622"/>
    </location>
</feature>
<protein>
    <submittedName>
        <fullName evidence="7">NADH-quinone oxidoreductase subunit NuoF</fullName>
    </submittedName>
</protein>
<reference evidence="7" key="1">
    <citation type="journal article" date="2023" name="J. Hazard. Mater.">
        <title>Anaerobic biodegradation of pyrene and benzo[a]pyrene by a new sulfate-reducing Desulforamulus aquiferis strain DSA.</title>
        <authorList>
            <person name="Zhang Z."/>
            <person name="Sun J."/>
            <person name="Gong X."/>
            <person name="Wang C."/>
            <person name="Wang H."/>
        </authorList>
    </citation>
    <scope>NUCLEOTIDE SEQUENCE</scope>
    <source>
        <strain evidence="7">DSA</strain>
    </source>
</reference>
<dbReference type="Pfam" id="PF01512">
    <property type="entry name" value="Complex1_51K"/>
    <property type="match status" value="1"/>
</dbReference>
<dbReference type="SMART" id="SM00928">
    <property type="entry name" value="NADH_4Fe-4S"/>
    <property type="match status" value="1"/>
</dbReference>
<proteinExistence type="inferred from homology"/>
<evidence type="ECO:0000256" key="5">
    <source>
        <dbReference type="ARBA" id="ARBA00023014"/>
    </source>
</evidence>
<dbReference type="InterPro" id="IPR011538">
    <property type="entry name" value="Nuo51_FMN-bd"/>
</dbReference>
<evidence type="ECO:0000256" key="2">
    <source>
        <dbReference type="ARBA" id="ARBA00022485"/>
    </source>
</evidence>
<dbReference type="InterPro" id="IPR017900">
    <property type="entry name" value="4Fe4S_Fe_S_CS"/>
</dbReference>
<dbReference type="Pfam" id="PF01257">
    <property type="entry name" value="2Fe-2S_thioredx"/>
    <property type="match status" value="1"/>
</dbReference>